<evidence type="ECO:0000259" key="5">
    <source>
        <dbReference type="PROSITE" id="PS51935"/>
    </source>
</evidence>
<reference evidence="6" key="1">
    <citation type="submission" date="2020-01" db="EMBL/GenBank/DDBJ databases">
        <authorList>
            <person name="Meier V. D."/>
            <person name="Meier V D."/>
        </authorList>
    </citation>
    <scope>NUCLEOTIDE SEQUENCE</scope>
    <source>
        <strain evidence="6">HLG_WM_MAG_04</strain>
    </source>
</reference>
<dbReference type="GO" id="GO:0006508">
    <property type="term" value="P:proteolysis"/>
    <property type="evidence" value="ECO:0007669"/>
    <property type="project" value="UniProtKB-KW"/>
</dbReference>
<comment type="similarity">
    <text evidence="1">Belongs to the peptidase C40 family.</text>
</comment>
<evidence type="ECO:0000256" key="3">
    <source>
        <dbReference type="ARBA" id="ARBA00022801"/>
    </source>
</evidence>
<keyword evidence="4" id="KW-0788">Thiol protease</keyword>
<dbReference type="PANTHER" id="PTHR47053">
    <property type="entry name" value="MUREIN DD-ENDOPEPTIDASE MEPH-RELATED"/>
    <property type="match status" value="1"/>
</dbReference>
<dbReference type="Pfam" id="PF00877">
    <property type="entry name" value="NLPC_P60"/>
    <property type="match status" value="1"/>
</dbReference>
<name>A0A6S6SY04_9BACT</name>
<sequence length="165" mass="18573">MQSSLFWLIVISIIWLVSIKPKEKEIIQKEPIPPKSITSTSKNIIDVAKENLGKPYVYGKEGPDSFDCSGFVYAMHKELGIQLPRTSLNQSKIKGEKIPKNLLKEGDLVFFDTAKEGHVNHSGIYLGEGKFIHATSGKAYSVTISSLEAWYKDKFKWGKRLNANK</sequence>
<keyword evidence="2" id="KW-0645">Protease</keyword>
<dbReference type="PROSITE" id="PS51935">
    <property type="entry name" value="NLPC_P60"/>
    <property type="match status" value="1"/>
</dbReference>
<dbReference type="PANTHER" id="PTHR47053:SF1">
    <property type="entry name" value="MUREIN DD-ENDOPEPTIDASE MEPH-RELATED"/>
    <property type="match status" value="1"/>
</dbReference>
<evidence type="ECO:0000256" key="4">
    <source>
        <dbReference type="ARBA" id="ARBA00022807"/>
    </source>
</evidence>
<feature type="domain" description="NlpC/P60" evidence="5">
    <location>
        <begin position="38"/>
        <end position="162"/>
    </location>
</feature>
<protein>
    <submittedName>
        <fullName evidence="6">Cell wall-associated hydrolase</fullName>
    </submittedName>
</protein>
<accession>A0A6S6SY04</accession>
<evidence type="ECO:0000256" key="1">
    <source>
        <dbReference type="ARBA" id="ARBA00007074"/>
    </source>
</evidence>
<evidence type="ECO:0000313" key="6">
    <source>
        <dbReference type="EMBL" id="CAA6813400.1"/>
    </source>
</evidence>
<dbReference type="InterPro" id="IPR051202">
    <property type="entry name" value="Peptidase_C40"/>
</dbReference>
<dbReference type="EMBL" id="CACVAX010000039">
    <property type="protein sequence ID" value="CAA6813400.1"/>
    <property type="molecule type" value="Genomic_DNA"/>
</dbReference>
<dbReference type="Gene3D" id="3.90.1720.10">
    <property type="entry name" value="endopeptidase domain like (from Nostoc punctiforme)"/>
    <property type="match status" value="1"/>
</dbReference>
<dbReference type="AlphaFoldDB" id="A0A6S6SY04"/>
<evidence type="ECO:0000256" key="2">
    <source>
        <dbReference type="ARBA" id="ARBA00022670"/>
    </source>
</evidence>
<dbReference type="GO" id="GO:0008234">
    <property type="term" value="F:cysteine-type peptidase activity"/>
    <property type="evidence" value="ECO:0007669"/>
    <property type="project" value="UniProtKB-KW"/>
</dbReference>
<dbReference type="SUPFAM" id="SSF54001">
    <property type="entry name" value="Cysteine proteinases"/>
    <property type="match status" value="1"/>
</dbReference>
<dbReference type="InterPro" id="IPR038765">
    <property type="entry name" value="Papain-like_cys_pep_sf"/>
</dbReference>
<gene>
    <name evidence="6" type="ORF">HELGO_WM6517</name>
</gene>
<keyword evidence="3 6" id="KW-0378">Hydrolase</keyword>
<dbReference type="InterPro" id="IPR000064">
    <property type="entry name" value="NLP_P60_dom"/>
</dbReference>
<organism evidence="6">
    <name type="scientific">uncultured Sulfurovum sp</name>
    <dbReference type="NCBI Taxonomy" id="269237"/>
    <lineage>
        <taxon>Bacteria</taxon>
        <taxon>Pseudomonadati</taxon>
        <taxon>Campylobacterota</taxon>
        <taxon>Epsilonproteobacteria</taxon>
        <taxon>Campylobacterales</taxon>
        <taxon>Sulfurovaceae</taxon>
        <taxon>Sulfurovum</taxon>
        <taxon>environmental samples</taxon>
    </lineage>
</organism>
<proteinExistence type="inferred from homology"/>